<evidence type="ECO:0000256" key="1">
    <source>
        <dbReference type="ARBA" id="ARBA00022737"/>
    </source>
</evidence>
<name>A0A7K8SAH9_9PASS</name>
<feature type="non-terminal residue" evidence="5">
    <location>
        <position position="1"/>
    </location>
</feature>
<keyword evidence="1" id="KW-0677">Repeat</keyword>
<dbReference type="Pfam" id="PF00041">
    <property type="entry name" value="fn3"/>
    <property type="match status" value="1"/>
</dbReference>
<dbReference type="PANTHER" id="PTHR24051">
    <property type="entry name" value="SUSHI DOMAIN-CONTAINING PROTEIN 1"/>
    <property type="match status" value="1"/>
</dbReference>
<dbReference type="SUPFAM" id="SSF49265">
    <property type="entry name" value="Fibronectin type III"/>
    <property type="match status" value="1"/>
</dbReference>
<evidence type="ECO:0000313" key="6">
    <source>
        <dbReference type="Proteomes" id="UP000574210"/>
    </source>
</evidence>
<evidence type="ECO:0000256" key="3">
    <source>
        <dbReference type="SAM" id="SignalP"/>
    </source>
</evidence>
<feature type="chain" id="PRO_5029768379" evidence="3">
    <location>
        <begin position="23"/>
        <end position="348"/>
    </location>
</feature>
<evidence type="ECO:0000313" key="5">
    <source>
        <dbReference type="EMBL" id="NXF27057.1"/>
    </source>
</evidence>
<dbReference type="InterPro" id="IPR013783">
    <property type="entry name" value="Ig-like_fold"/>
</dbReference>
<keyword evidence="3" id="KW-0732">Signal</keyword>
<dbReference type="InterPro" id="IPR036116">
    <property type="entry name" value="FN3_sf"/>
</dbReference>
<feature type="domain" description="Fibronectin type-III" evidence="4">
    <location>
        <begin position="215"/>
        <end position="313"/>
    </location>
</feature>
<dbReference type="InterPro" id="IPR003961">
    <property type="entry name" value="FN3_dom"/>
</dbReference>
<feature type="signal peptide" evidence="3">
    <location>
        <begin position="1"/>
        <end position="22"/>
    </location>
</feature>
<comment type="caution">
    <text evidence="5">The sequence shown here is derived from an EMBL/GenBank/DDBJ whole genome shotgun (WGS) entry which is preliminary data.</text>
</comment>
<dbReference type="CDD" id="cd00063">
    <property type="entry name" value="FN3"/>
    <property type="match status" value="1"/>
</dbReference>
<organism evidence="5 6">
    <name type="scientific">Rhodinocichla rosea</name>
    <dbReference type="NCBI Taxonomy" id="58203"/>
    <lineage>
        <taxon>Eukaryota</taxon>
        <taxon>Metazoa</taxon>
        <taxon>Chordata</taxon>
        <taxon>Craniata</taxon>
        <taxon>Vertebrata</taxon>
        <taxon>Euteleostomi</taxon>
        <taxon>Archelosauria</taxon>
        <taxon>Archosauria</taxon>
        <taxon>Dinosauria</taxon>
        <taxon>Saurischia</taxon>
        <taxon>Theropoda</taxon>
        <taxon>Coelurosauria</taxon>
        <taxon>Aves</taxon>
        <taxon>Neognathae</taxon>
        <taxon>Neoaves</taxon>
        <taxon>Telluraves</taxon>
        <taxon>Australaves</taxon>
        <taxon>Passeriformes</taxon>
        <taxon>Thraupidae</taxon>
        <taxon>Rhodinocichla</taxon>
    </lineage>
</organism>
<sequence>MALQSLPLRFLLALASLLSAHGQEEFFNIQIVPQGTEMCRRPQWDSRIQLVPDQINYKKNEEVMLSCPEGFQPSFTLVKCSSEVQSLSGGKPVYRELWTGRNSQGAWVRIRSSVECSEVLQVDHETFEISSTSIKLKWTCRFPDACQGMRAMCQLAVPSSPPCEAEEVNAEQMLHGQEGTFTCSPLQPFTEYSVTIHLPPNTTLFSWFFTTQETVPDKPEQLWLDPDRGSLRWSAPPSCNGELIGYQLSITARNAGDSSVLETQRLRLDGSVTEHRLPEHSPGSSYAVMIQGLTAAGAGAALTREFHSNSSSDTPHPQTISCRGARDIAPSQGTAVLPLRPIARASEA</sequence>
<gene>
    <name evidence="5" type="primary">L1cam_0</name>
    <name evidence="5" type="ORF">RHOROS_R04250</name>
</gene>
<dbReference type="Proteomes" id="UP000574210">
    <property type="component" value="Unassembled WGS sequence"/>
</dbReference>
<dbReference type="PROSITE" id="PS50853">
    <property type="entry name" value="FN3"/>
    <property type="match status" value="1"/>
</dbReference>
<keyword evidence="6" id="KW-1185">Reference proteome</keyword>
<evidence type="ECO:0000259" key="4">
    <source>
        <dbReference type="PROSITE" id="PS50853"/>
    </source>
</evidence>
<feature type="non-terminal residue" evidence="5">
    <location>
        <position position="348"/>
    </location>
</feature>
<dbReference type="InterPro" id="IPR051622">
    <property type="entry name" value="R-tyr_protein_phosphatases"/>
</dbReference>
<dbReference type="AlphaFoldDB" id="A0A7K8SAH9"/>
<proteinExistence type="predicted"/>
<accession>A0A7K8SAH9</accession>
<protein>
    <submittedName>
        <fullName evidence="5">L1CAM protein</fullName>
    </submittedName>
</protein>
<dbReference type="EMBL" id="VWYZ01000702">
    <property type="protein sequence ID" value="NXF27057.1"/>
    <property type="molecule type" value="Genomic_DNA"/>
</dbReference>
<dbReference type="PANTHER" id="PTHR24051:SF6">
    <property type="entry name" value="FIBRONECTIN TYPE-III DOMAIN-CONTAINING PROTEIN-RELATED"/>
    <property type="match status" value="1"/>
</dbReference>
<dbReference type="Gene3D" id="2.60.40.10">
    <property type="entry name" value="Immunoglobulins"/>
    <property type="match status" value="1"/>
</dbReference>
<evidence type="ECO:0000256" key="2">
    <source>
        <dbReference type="ARBA" id="ARBA00023157"/>
    </source>
</evidence>
<keyword evidence="2" id="KW-1015">Disulfide bond</keyword>
<reference evidence="5 6" key="1">
    <citation type="submission" date="2019-09" db="EMBL/GenBank/DDBJ databases">
        <title>Bird 10,000 Genomes (B10K) Project - Family phase.</title>
        <authorList>
            <person name="Zhang G."/>
        </authorList>
    </citation>
    <scope>NUCLEOTIDE SEQUENCE [LARGE SCALE GENOMIC DNA]</scope>
    <source>
        <strain evidence="5">B10K-CU-031-12</strain>
        <tissue evidence="5">Muscle</tissue>
    </source>
</reference>